<dbReference type="Proteomes" id="UP000647587">
    <property type="component" value="Unassembled WGS sequence"/>
</dbReference>
<name>A0ABQ2F0C0_9DEIO</name>
<accession>A0ABQ2F0C0</accession>
<keyword evidence="2" id="KW-1185">Reference proteome</keyword>
<dbReference type="EMBL" id="BMPP01000014">
    <property type="protein sequence ID" value="GGK35249.1"/>
    <property type="molecule type" value="Genomic_DNA"/>
</dbReference>
<organism evidence="1 2">
    <name type="scientific">Deinococcus malanensis</name>
    <dbReference type="NCBI Taxonomy" id="1706855"/>
    <lineage>
        <taxon>Bacteria</taxon>
        <taxon>Thermotogati</taxon>
        <taxon>Deinococcota</taxon>
        <taxon>Deinococci</taxon>
        <taxon>Deinococcales</taxon>
        <taxon>Deinococcaceae</taxon>
        <taxon>Deinococcus</taxon>
    </lineage>
</organism>
<protein>
    <submittedName>
        <fullName evidence="1">Uncharacterized protein</fullName>
    </submittedName>
</protein>
<evidence type="ECO:0000313" key="2">
    <source>
        <dbReference type="Proteomes" id="UP000647587"/>
    </source>
</evidence>
<reference evidence="2" key="1">
    <citation type="journal article" date="2019" name="Int. J. Syst. Evol. Microbiol.">
        <title>The Global Catalogue of Microorganisms (GCM) 10K type strain sequencing project: providing services to taxonomists for standard genome sequencing and annotation.</title>
        <authorList>
            <consortium name="The Broad Institute Genomics Platform"/>
            <consortium name="The Broad Institute Genome Sequencing Center for Infectious Disease"/>
            <person name="Wu L."/>
            <person name="Ma J."/>
        </authorList>
    </citation>
    <scope>NUCLEOTIDE SEQUENCE [LARGE SCALE GENOMIC DNA]</scope>
    <source>
        <strain evidence="2">JCM 30331</strain>
    </source>
</reference>
<proteinExistence type="predicted"/>
<evidence type="ECO:0000313" key="1">
    <source>
        <dbReference type="EMBL" id="GGK35249.1"/>
    </source>
</evidence>
<sequence length="115" mass="13077">MDVMSDRPYLLAGYAPTGEVRGNPCGSRFSQGKWPCQVFAITRPWGHIAPRERGAVQPTARGVLPFRFAGQRFAGPRRVRECILVHPHEEHDVWHLIQKADQRMYEQKQGPTGLN</sequence>
<comment type="caution">
    <text evidence="1">The sequence shown here is derived from an EMBL/GenBank/DDBJ whole genome shotgun (WGS) entry which is preliminary data.</text>
</comment>
<gene>
    <name evidence="1" type="ORF">GCM10008955_31420</name>
</gene>